<dbReference type="PANTHER" id="PTHR43976">
    <property type="entry name" value="SHORT CHAIN DEHYDROGENASE"/>
    <property type="match status" value="1"/>
</dbReference>
<dbReference type="Proteomes" id="UP000054007">
    <property type="component" value="Unassembled WGS sequence"/>
</dbReference>
<name>A0A0D7BUY4_9AGAR</name>
<dbReference type="STRING" id="1314674.A0A0D7BUY4"/>
<dbReference type="InterPro" id="IPR036291">
    <property type="entry name" value="NAD(P)-bd_dom_sf"/>
</dbReference>
<dbReference type="OrthoDB" id="1274115at2759"/>
<dbReference type="PROSITE" id="PS00061">
    <property type="entry name" value="ADH_SHORT"/>
    <property type="match status" value="1"/>
</dbReference>
<organism evidence="5 6">
    <name type="scientific">Cylindrobasidium torrendii FP15055 ss-10</name>
    <dbReference type="NCBI Taxonomy" id="1314674"/>
    <lineage>
        <taxon>Eukaryota</taxon>
        <taxon>Fungi</taxon>
        <taxon>Dikarya</taxon>
        <taxon>Basidiomycota</taxon>
        <taxon>Agaricomycotina</taxon>
        <taxon>Agaricomycetes</taxon>
        <taxon>Agaricomycetidae</taxon>
        <taxon>Agaricales</taxon>
        <taxon>Marasmiineae</taxon>
        <taxon>Physalacriaceae</taxon>
        <taxon>Cylindrobasidium</taxon>
    </lineage>
</organism>
<evidence type="ECO:0000256" key="3">
    <source>
        <dbReference type="ARBA" id="ARBA00023002"/>
    </source>
</evidence>
<dbReference type="Gene3D" id="3.40.50.720">
    <property type="entry name" value="NAD(P)-binding Rossmann-like Domain"/>
    <property type="match status" value="1"/>
</dbReference>
<accession>A0A0D7BUY4</accession>
<dbReference type="InterPro" id="IPR051911">
    <property type="entry name" value="SDR_oxidoreductase"/>
</dbReference>
<dbReference type="PRINTS" id="PR00080">
    <property type="entry name" value="SDRFAMILY"/>
</dbReference>
<keyword evidence="6" id="KW-1185">Reference proteome</keyword>
<sequence length="286" mass="31179">MSSQLVWLITGTSTGFGRELALAALERGERVIATARASSVHKLDDLREKGAAVIELNVTAPIDALKSIAHEAIGIYGQVDVLVNNAGYIQSGTVEETTPEEALAQFNTNVFGALNVARVFLPYMRARKTGTVVWMGSVGGWRGTPAAGLYCSTKWALRGINDSLAMEIEPLGLRSVIFDFGYFRTPFLTSSKWKRQESGKGIEDYRAIAEWTDNALTATNGNQPGDPKKGVRVVLDIVRGEGAASGKAIPRSVLLGSDCFDTVQTEIKKWEETQREWESVSRSTDY</sequence>
<reference evidence="5 6" key="1">
    <citation type="journal article" date="2015" name="Fungal Genet. Biol.">
        <title>Evolution of novel wood decay mechanisms in Agaricales revealed by the genome sequences of Fistulina hepatica and Cylindrobasidium torrendii.</title>
        <authorList>
            <person name="Floudas D."/>
            <person name="Held B.W."/>
            <person name="Riley R."/>
            <person name="Nagy L.G."/>
            <person name="Koehler G."/>
            <person name="Ransdell A.S."/>
            <person name="Younus H."/>
            <person name="Chow J."/>
            <person name="Chiniquy J."/>
            <person name="Lipzen A."/>
            <person name="Tritt A."/>
            <person name="Sun H."/>
            <person name="Haridas S."/>
            <person name="LaButti K."/>
            <person name="Ohm R.A."/>
            <person name="Kues U."/>
            <person name="Blanchette R.A."/>
            <person name="Grigoriev I.V."/>
            <person name="Minto R.E."/>
            <person name="Hibbett D.S."/>
        </authorList>
    </citation>
    <scope>NUCLEOTIDE SEQUENCE [LARGE SCALE GENOMIC DNA]</scope>
    <source>
        <strain evidence="5 6">FP15055 ss-10</strain>
    </source>
</reference>
<dbReference type="AlphaFoldDB" id="A0A0D7BUY4"/>
<evidence type="ECO:0000313" key="5">
    <source>
        <dbReference type="EMBL" id="KIY73994.1"/>
    </source>
</evidence>
<comment type="similarity">
    <text evidence="1 4">Belongs to the short-chain dehydrogenases/reductases (SDR) family.</text>
</comment>
<dbReference type="InterPro" id="IPR020904">
    <property type="entry name" value="Sc_DH/Rdtase_CS"/>
</dbReference>
<dbReference type="CDD" id="cd05374">
    <property type="entry name" value="17beta-HSD-like_SDR_c"/>
    <property type="match status" value="1"/>
</dbReference>
<dbReference type="SUPFAM" id="SSF51735">
    <property type="entry name" value="NAD(P)-binding Rossmann-fold domains"/>
    <property type="match status" value="1"/>
</dbReference>
<dbReference type="EMBL" id="KN880433">
    <property type="protein sequence ID" value="KIY73994.1"/>
    <property type="molecule type" value="Genomic_DNA"/>
</dbReference>
<evidence type="ECO:0000313" key="6">
    <source>
        <dbReference type="Proteomes" id="UP000054007"/>
    </source>
</evidence>
<keyword evidence="3" id="KW-0560">Oxidoreductase</keyword>
<dbReference type="GO" id="GO:0016491">
    <property type="term" value="F:oxidoreductase activity"/>
    <property type="evidence" value="ECO:0007669"/>
    <property type="project" value="UniProtKB-KW"/>
</dbReference>
<protein>
    <submittedName>
        <fullName evidence="5">NAD(P)-binding protein</fullName>
    </submittedName>
</protein>
<gene>
    <name evidence="5" type="ORF">CYLTODRAFT_341158</name>
</gene>
<dbReference type="Pfam" id="PF00106">
    <property type="entry name" value="adh_short"/>
    <property type="match status" value="1"/>
</dbReference>
<evidence type="ECO:0000256" key="2">
    <source>
        <dbReference type="ARBA" id="ARBA00022857"/>
    </source>
</evidence>
<evidence type="ECO:0000256" key="1">
    <source>
        <dbReference type="ARBA" id="ARBA00006484"/>
    </source>
</evidence>
<evidence type="ECO:0000256" key="4">
    <source>
        <dbReference type="RuleBase" id="RU000363"/>
    </source>
</evidence>
<dbReference type="PANTHER" id="PTHR43976:SF16">
    <property type="entry name" value="SHORT-CHAIN DEHYDROGENASE_REDUCTASE FAMILY PROTEIN"/>
    <property type="match status" value="1"/>
</dbReference>
<keyword evidence="2" id="KW-0521">NADP</keyword>
<dbReference type="InterPro" id="IPR002347">
    <property type="entry name" value="SDR_fam"/>
</dbReference>
<dbReference type="PRINTS" id="PR00081">
    <property type="entry name" value="GDHRDH"/>
</dbReference>
<proteinExistence type="inferred from homology"/>